<dbReference type="AlphaFoldDB" id="A0A6I8MDY2"/>
<reference evidence="4 5" key="1">
    <citation type="submission" date="2019-10" db="EMBL/GenBank/DDBJ databases">
        <authorList>
            <person name="Blom J."/>
        </authorList>
    </citation>
    <scope>NUCLEOTIDE SEQUENCE [LARGE SCALE GENOMIC DNA]</scope>
    <source>
        <strain evidence="4 5">ES3154-GLU</strain>
    </source>
</reference>
<name>A0A6I8MDY2_9FUSO</name>
<dbReference type="SUPFAM" id="SSF55811">
    <property type="entry name" value="Nudix"/>
    <property type="match status" value="1"/>
</dbReference>
<organism evidence="4 5">
    <name type="scientific">Oceanivirga miroungae</name>
    <dbReference type="NCBI Taxonomy" id="1130046"/>
    <lineage>
        <taxon>Bacteria</taxon>
        <taxon>Fusobacteriati</taxon>
        <taxon>Fusobacteriota</taxon>
        <taxon>Fusobacteriia</taxon>
        <taxon>Fusobacteriales</taxon>
        <taxon>Leptotrichiaceae</taxon>
        <taxon>Oceanivirga</taxon>
    </lineage>
</organism>
<dbReference type="RefSeq" id="WP_156683730.1">
    <property type="nucleotide sequence ID" value="NZ_CABWIB010000001.1"/>
</dbReference>
<evidence type="ECO:0000313" key="4">
    <source>
        <dbReference type="EMBL" id="VWL85757.1"/>
    </source>
</evidence>
<dbReference type="Gene3D" id="3.90.79.10">
    <property type="entry name" value="Nucleoside Triphosphate Pyrophosphohydrolase"/>
    <property type="match status" value="1"/>
</dbReference>
<dbReference type="GO" id="GO:0016787">
    <property type="term" value="F:hydrolase activity"/>
    <property type="evidence" value="ECO:0007669"/>
    <property type="project" value="UniProtKB-KW"/>
</dbReference>
<evidence type="ECO:0000256" key="2">
    <source>
        <dbReference type="ARBA" id="ARBA00022801"/>
    </source>
</evidence>
<protein>
    <submittedName>
        <fullName evidence="4">NUDIX hydrolase</fullName>
    </submittedName>
</protein>
<dbReference type="PROSITE" id="PS00893">
    <property type="entry name" value="NUDIX_BOX"/>
    <property type="match status" value="1"/>
</dbReference>
<dbReference type="PROSITE" id="PS51462">
    <property type="entry name" value="NUDIX"/>
    <property type="match status" value="1"/>
</dbReference>
<dbReference type="Proteomes" id="UP000419017">
    <property type="component" value="Unassembled WGS sequence"/>
</dbReference>
<dbReference type="GO" id="GO:0019693">
    <property type="term" value="P:ribose phosphate metabolic process"/>
    <property type="evidence" value="ECO:0007669"/>
    <property type="project" value="TreeGrafter"/>
</dbReference>
<dbReference type="CDD" id="cd03424">
    <property type="entry name" value="NUDIX_ADPRase_Nudt5_UGPPase_Nudt14"/>
    <property type="match status" value="1"/>
</dbReference>
<dbReference type="GO" id="GO:0005829">
    <property type="term" value="C:cytosol"/>
    <property type="evidence" value="ECO:0007669"/>
    <property type="project" value="TreeGrafter"/>
</dbReference>
<comment type="cofactor">
    <cofactor evidence="1">
        <name>Mg(2+)</name>
        <dbReference type="ChEBI" id="CHEBI:18420"/>
    </cofactor>
</comment>
<sequence length="163" mass="19025">MNVNDFVFLKGAKKKHPTKDIELEYLDKSNAVALVVFDSKKENVYLVKQYRPGSNDYQIEVVAGLIDDGENEDMAALRELKEELGIKKEDIKSFKKIPQFYYVIPSYSTEKMYFYEVILNEDAIFHKQELDETEDIEIVKMSVDEALDKIVDLKSAFLIEYFK</sequence>
<gene>
    <name evidence="4" type="ORF">OMES3154_01045</name>
</gene>
<dbReference type="EMBL" id="CABWIB010000001">
    <property type="protein sequence ID" value="VWL85757.1"/>
    <property type="molecule type" value="Genomic_DNA"/>
</dbReference>
<dbReference type="InterPro" id="IPR020084">
    <property type="entry name" value="NUDIX_hydrolase_CS"/>
</dbReference>
<dbReference type="Pfam" id="PF00293">
    <property type="entry name" value="NUDIX"/>
    <property type="match status" value="1"/>
</dbReference>
<accession>A0A6I8MDY2</accession>
<dbReference type="InterPro" id="IPR015797">
    <property type="entry name" value="NUDIX_hydrolase-like_dom_sf"/>
</dbReference>
<feature type="domain" description="Nudix hydrolase" evidence="3">
    <location>
        <begin position="27"/>
        <end position="163"/>
    </location>
</feature>
<keyword evidence="5" id="KW-1185">Reference proteome</keyword>
<keyword evidence="2 4" id="KW-0378">Hydrolase</keyword>
<dbReference type="InterPro" id="IPR000086">
    <property type="entry name" value="NUDIX_hydrolase_dom"/>
</dbReference>
<dbReference type="PANTHER" id="PTHR11839">
    <property type="entry name" value="UDP/ADP-SUGAR PYROPHOSPHATASE"/>
    <property type="match status" value="1"/>
</dbReference>
<evidence type="ECO:0000259" key="3">
    <source>
        <dbReference type="PROSITE" id="PS51462"/>
    </source>
</evidence>
<evidence type="ECO:0000256" key="1">
    <source>
        <dbReference type="ARBA" id="ARBA00001946"/>
    </source>
</evidence>
<proteinExistence type="predicted"/>
<evidence type="ECO:0000313" key="5">
    <source>
        <dbReference type="Proteomes" id="UP000419017"/>
    </source>
</evidence>
<dbReference type="PANTHER" id="PTHR11839:SF18">
    <property type="entry name" value="NUDIX HYDROLASE DOMAIN-CONTAINING PROTEIN"/>
    <property type="match status" value="1"/>
</dbReference>
<dbReference type="GO" id="GO:0006753">
    <property type="term" value="P:nucleoside phosphate metabolic process"/>
    <property type="evidence" value="ECO:0007669"/>
    <property type="project" value="TreeGrafter"/>
</dbReference>